<dbReference type="EMBL" id="BMJW01000001">
    <property type="protein sequence ID" value="GGG91798.1"/>
    <property type="molecule type" value="Genomic_DNA"/>
</dbReference>
<dbReference type="PANTHER" id="PTHR42852">
    <property type="entry name" value="THIOL:DISULFIDE INTERCHANGE PROTEIN DSBE"/>
    <property type="match status" value="1"/>
</dbReference>
<evidence type="ECO:0000313" key="7">
    <source>
        <dbReference type="Proteomes" id="UP000633278"/>
    </source>
</evidence>
<dbReference type="InterPro" id="IPR013740">
    <property type="entry name" value="Redoxin"/>
</dbReference>
<gene>
    <name evidence="6" type="ORF">GCM10011416_05630</name>
</gene>
<keyword evidence="4" id="KW-0676">Redox-active center</keyword>
<dbReference type="InterPro" id="IPR050553">
    <property type="entry name" value="Thioredoxin_ResA/DsbE_sf"/>
</dbReference>
<protein>
    <recommendedName>
        <fullName evidence="5">Thioredoxin domain-containing protein</fullName>
    </recommendedName>
</protein>
<dbReference type="SUPFAM" id="SSF52833">
    <property type="entry name" value="Thioredoxin-like"/>
    <property type="match status" value="1"/>
</dbReference>
<dbReference type="PROSITE" id="PS51352">
    <property type="entry name" value="THIOREDOXIN_2"/>
    <property type="match status" value="1"/>
</dbReference>
<name>A0A917HW92_9FLAO</name>
<evidence type="ECO:0000313" key="6">
    <source>
        <dbReference type="EMBL" id="GGG91798.1"/>
    </source>
</evidence>
<reference evidence="6" key="1">
    <citation type="journal article" date="2014" name="Int. J. Syst. Evol. Microbiol.">
        <title>Complete genome sequence of Corynebacterium casei LMG S-19264T (=DSM 44701T), isolated from a smear-ripened cheese.</title>
        <authorList>
            <consortium name="US DOE Joint Genome Institute (JGI-PGF)"/>
            <person name="Walter F."/>
            <person name="Albersmeier A."/>
            <person name="Kalinowski J."/>
            <person name="Ruckert C."/>
        </authorList>
    </citation>
    <scope>NUCLEOTIDE SEQUENCE</scope>
    <source>
        <strain evidence="6">CGMCC 1.15763</strain>
    </source>
</reference>
<dbReference type="GO" id="GO:0030313">
    <property type="term" value="C:cell envelope"/>
    <property type="evidence" value="ECO:0007669"/>
    <property type="project" value="UniProtKB-SubCell"/>
</dbReference>
<evidence type="ECO:0000256" key="3">
    <source>
        <dbReference type="ARBA" id="ARBA00023157"/>
    </source>
</evidence>
<dbReference type="PROSITE" id="PS51257">
    <property type="entry name" value="PROKAR_LIPOPROTEIN"/>
    <property type="match status" value="1"/>
</dbReference>
<keyword evidence="3" id="KW-1015">Disulfide bond</keyword>
<dbReference type="Gene3D" id="3.40.30.10">
    <property type="entry name" value="Glutaredoxin"/>
    <property type="match status" value="1"/>
</dbReference>
<dbReference type="InterPro" id="IPR036249">
    <property type="entry name" value="Thioredoxin-like_sf"/>
</dbReference>
<evidence type="ECO:0000259" key="5">
    <source>
        <dbReference type="PROSITE" id="PS51352"/>
    </source>
</evidence>
<dbReference type="GO" id="GO:0017004">
    <property type="term" value="P:cytochrome complex assembly"/>
    <property type="evidence" value="ECO:0007669"/>
    <property type="project" value="UniProtKB-KW"/>
</dbReference>
<dbReference type="PANTHER" id="PTHR42852:SF6">
    <property type="entry name" value="THIOL:DISULFIDE INTERCHANGE PROTEIN DSBE"/>
    <property type="match status" value="1"/>
</dbReference>
<dbReference type="CDD" id="cd02966">
    <property type="entry name" value="TlpA_like_family"/>
    <property type="match status" value="1"/>
</dbReference>
<dbReference type="Pfam" id="PF08534">
    <property type="entry name" value="Redoxin"/>
    <property type="match status" value="1"/>
</dbReference>
<evidence type="ECO:0000256" key="1">
    <source>
        <dbReference type="ARBA" id="ARBA00004196"/>
    </source>
</evidence>
<proteinExistence type="predicted"/>
<comment type="subcellular location">
    <subcellularLocation>
        <location evidence="1">Cell envelope</location>
    </subcellularLocation>
</comment>
<dbReference type="GO" id="GO:0016491">
    <property type="term" value="F:oxidoreductase activity"/>
    <property type="evidence" value="ECO:0007669"/>
    <property type="project" value="InterPro"/>
</dbReference>
<evidence type="ECO:0000256" key="2">
    <source>
        <dbReference type="ARBA" id="ARBA00022748"/>
    </source>
</evidence>
<feature type="domain" description="Thioredoxin" evidence="5">
    <location>
        <begin position="352"/>
        <end position="495"/>
    </location>
</feature>
<dbReference type="Proteomes" id="UP000633278">
    <property type="component" value="Unassembled WGS sequence"/>
</dbReference>
<reference evidence="6" key="2">
    <citation type="submission" date="2020-09" db="EMBL/GenBank/DDBJ databases">
        <authorList>
            <person name="Sun Q."/>
            <person name="Zhou Y."/>
        </authorList>
    </citation>
    <scope>NUCLEOTIDE SEQUENCE</scope>
    <source>
        <strain evidence="6">CGMCC 1.15763</strain>
    </source>
</reference>
<evidence type="ECO:0000256" key="4">
    <source>
        <dbReference type="ARBA" id="ARBA00023284"/>
    </source>
</evidence>
<dbReference type="RefSeq" id="WP_188597753.1">
    <property type="nucleotide sequence ID" value="NZ_BMJW01000001.1"/>
</dbReference>
<organism evidence="6 7">
    <name type="scientific">Polaribacter pacificus</name>
    <dbReference type="NCBI Taxonomy" id="1775173"/>
    <lineage>
        <taxon>Bacteria</taxon>
        <taxon>Pseudomonadati</taxon>
        <taxon>Bacteroidota</taxon>
        <taxon>Flavobacteriia</taxon>
        <taxon>Flavobacteriales</taxon>
        <taxon>Flavobacteriaceae</taxon>
    </lineage>
</organism>
<dbReference type="AlphaFoldDB" id="A0A917HW92"/>
<accession>A0A917HW92</accession>
<dbReference type="InterPro" id="IPR013766">
    <property type="entry name" value="Thioredoxin_domain"/>
</dbReference>
<keyword evidence="2" id="KW-0201">Cytochrome c-type biogenesis</keyword>
<sequence length="495" mass="57711">MKNKIKYFTAIFSVLQLFISCDNKSVDKDDTKIVVTGKVENLKDTTIVFSYYEYDFLKDLARQEVKFDSDGSFKMKMEKTAALKGWFSFGKVPITEVFQLKTVKNKDTIMKTETYDFRMIYLYLQPGDSLHLTVDVNDIKNTYNFTGENAAQSIFVNQEEYRFNNYKSKFLRNYYNLVNRGPDEYKQIADELYQNKLAFLDDFSSSHKLSDDLIAFYKADYKATNVGSKINYPAMHASYTNKEETVLPEDYYNFLETVKLDGSISKHGTGYFYNLRTYLKKKYDFEKSSNKEIPEFYDWLETELSEKNRYEYMAYALPGDFSKKVYDHFDSNSPYPEMAKAVRIKYKDSEGMLEGSQVPNILFEDTNGGKVALNDLQNQYVYIDLWATWCGPCIKEIPYLQKVEKAYHGKNIRFVSVSVDSEKDKEKWKKFVKDKSLKGTQLYADSVAHNIIKKVFRVNTIPRFILLDTRGKVVSANAPKPSDSKLIDLFDKNNI</sequence>
<comment type="caution">
    <text evidence="6">The sequence shown here is derived from an EMBL/GenBank/DDBJ whole genome shotgun (WGS) entry which is preliminary data.</text>
</comment>
<keyword evidence="7" id="KW-1185">Reference proteome</keyword>